<dbReference type="InterPro" id="IPR001723">
    <property type="entry name" value="Nuclear_hrmn_rcpt"/>
</dbReference>
<keyword evidence="9" id="KW-0539">Nucleus</keyword>
<proteinExistence type="predicted"/>
<evidence type="ECO:0000256" key="4">
    <source>
        <dbReference type="ARBA" id="ARBA00022833"/>
    </source>
</evidence>
<organism evidence="12 13">
    <name type="scientific">Clunio marinus</name>
    <dbReference type="NCBI Taxonomy" id="568069"/>
    <lineage>
        <taxon>Eukaryota</taxon>
        <taxon>Metazoa</taxon>
        <taxon>Ecdysozoa</taxon>
        <taxon>Arthropoda</taxon>
        <taxon>Hexapoda</taxon>
        <taxon>Insecta</taxon>
        <taxon>Pterygota</taxon>
        <taxon>Neoptera</taxon>
        <taxon>Endopterygota</taxon>
        <taxon>Diptera</taxon>
        <taxon>Nematocera</taxon>
        <taxon>Chironomoidea</taxon>
        <taxon>Chironomidae</taxon>
        <taxon>Clunio</taxon>
    </lineage>
</organism>
<keyword evidence="2" id="KW-0479">Metal-binding</keyword>
<dbReference type="Gene3D" id="3.30.50.10">
    <property type="entry name" value="Erythroid Transcription Factor GATA-1, subunit A"/>
    <property type="match status" value="1"/>
</dbReference>
<evidence type="ECO:0000259" key="11">
    <source>
        <dbReference type="PROSITE" id="PS51843"/>
    </source>
</evidence>
<dbReference type="SUPFAM" id="SSF57716">
    <property type="entry name" value="Glucocorticoid receptor-like (DNA-binding domain)"/>
    <property type="match status" value="1"/>
</dbReference>
<dbReference type="PROSITE" id="PS51030">
    <property type="entry name" value="NUCLEAR_REC_DBD_2"/>
    <property type="match status" value="1"/>
</dbReference>
<dbReference type="SMART" id="SM00430">
    <property type="entry name" value="HOLI"/>
    <property type="match status" value="1"/>
</dbReference>
<dbReference type="InterPro" id="IPR013088">
    <property type="entry name" value="Znf_NHR/GATA"/>
</dbReference>
<dbReference type="OrthoDB" id="5771769at2759"/>
<gene>
    <name evidence="12" type="ORF">CLUMA_CG011018</name>
</gene>
<dbReference type="Gene3D" id="1.10.565.10">
    <property type="entry name" value="Retinoid X Receptor"/>
    <property type="match status" value="1"/>
</dbReference>
<dbReference type="GO" id="GO:0008270">
    <property type="term" value="F:zinc ion binding"/>
    <property type="evidence" value="ECO:0007669"/>
    <property type="project" value="UniProtKB-KW"/>
</dbReference>
<feature type="domain" description="NR LBD" evidence="11">
    <location>
        <begin position="219"/>
        <end position="406"/>
    </location>
</feature>
<evidence type="ECO:0000256" key="6">
    <source>
        <dbReference type="ARBA" id="ARBA00023125"/>
    </source>
</evidence>
<dbReference type="InterPro" id="IPR000536">
    <property type="entry name" value="Nucl_hrmn_rcpt_lig-bd"/>
</dbReference>
<comment type="subcellular location">
    <subcellularLocation>
        <location evidence="1">Nucleus</location>
    </subcellularLocation>
</comment>
<dbReference type="GO" id="GO:0003700">
    <property type="term" value="F:DNA-binding transcription factor activity"/>
    <property type="evidence" value="ECO:0007669"/>
    <property type="project" value="InterPro"/>
</dbReference>
<dbReference type="SMART" id="SM00399">
    <property type="entry name" value="ZnF_C4"/>
    <property type="match status" value="1"/>
</dbReference>
<feature type="domain" description="Nuclear receptor" evidence="10">
    <location>
        <begin position="10"/>
        <end position="115"/>
    </location>
</feature>
<keyword evidence="5" id="KW-0805">Transcription regulation</keyword>
<evidence type="ECO:0000256" key="2">
    <source>
        <dbReference type="ARBA" id="ARBA00022723"/>
    </source>
</evidence>
<name>A0A1J1IBM9_9DIPT</name>
<evidence type="ECO:0000256" key="8">
    <source>
        <dbReference type="ARBA" id="ARBA00023170"/>
    </source>
</evidence>
<keyword evidence="7" id="KW-0804">Transcription</keyword>
<dbReference type="InterPro" id="IPR035500">
    <property type="entry name" value="NHR-like_dom_sf"/>
</dbReference>
<evidence type="ECO:0000313" key="13">
    <source>
        <dbReference type="Proteomes" id="UP000183832"/>
    </source>
</evidence>
<dbReference type="InterPro" id="IPR050274">
    <property type="entry name" value="Nuclear_hormone_rcpt_NR2"/>
</dbReference>
<evidence type="ECO:0000256" key="5">
    <source>
        <dbReference type="ARBA" id="ARBA00023015"/>
    </source>
</evidence>
<dbReference type="SUPFAM" id="SSF48508">
    <property type="entry name" value="Nuclear receptor ligand-binding domain"/>
    <property type="match status" value="1"/>
</dbReference>
<dbReference type="AlphaFoldDB" id="A0A1J1IBM9"/>
<dbReference type="Proteomes" id="UP000183832">
    <property type="component" value="Unassembled WGS sequence"/>
</dbReference>
<dbReference type="STRING" id="568069.A0A1J1IBM9"/>
<keyword evidence="13" id="KW-1185">Reference proteome</keyword>
<sequence length="406" mass="46083">MNDRYGSGPGVLCKVCGDRASGKIILELSLILLNNHKICNKIIKKIHLNSTGKHYGVPSCDGCRGFFKRSIRRNLEYVCKEGGKCVVDVSRRNQCQACRFAKCIQANMRREAVQHERAPKIPNVTQSNQSLTYANIYGARHQEGIFPFQMHLSSPLTFPLDNYYIPSPYYPHLTESLNLKFTQNVYKPHVLTTSSYDLEIEKMLTSNLLMRKTNIGEVKNTESSEKITKEKENEVTSSEEIQLLPLNDSNRLKSTQTLYDSATKLLFLSIRWAKSIPSFNQLPICDQKKMLNESWAELFVVAASQWGLTINEELLVSVPFLRTLQNVIKHFASLKVDHFEAACLKALILFRSDAAESYTSMNQIVLLQNQTLCLLIEKCGSLRYGHLLLMLPPIKFAGNAQNLQEV</sequence>
<keyword evidence="8" id="KW-0675">Receptor</keyword>
<dbReference type="PANTHER" id="PTHR24083">
    <property type="entry name" value="NUCLEAR HORMONE RECEPTOR"/>
    <property type="match status" value="1"/>
</dbReference>
<keyword evidence="3" id="KW-0863">Zinc-finger</keyword>
<evidence type="ECO:0000256" key="1">
    <source>
        <dbReference type="ARBA" id="ARBA00004123"/>
    </source>
</evidence>
<dbReference type="CDD" id="cd07164">
    <property type="entry name" value="NR_DBD_PNR_like_1"/>
    <property type="match status" value="1"/>
</dbReference>
<dbReference type="EMBL" id="CVRI01000047">
    <property type="protein sequence ID" value="CRK97632.1"/>
    <property type="molecule type" value="Genomic_DNA"/>
</dbReference>
<keyword evidence="6" id="KW-0238">DNA-binding</keyword>
<dbReference type="Pfam" id="PF00105">
    <property type="entry name" value="zf-C4"/>
    <property type="match status" value="1"/>
</dbReference>
<dbReference type="GO" id="GO:0043565">
    <property type="term" value="F:sequence-specific DNA binding"/>
    <property type="evidence" value="ECO:0007669"/>
    <property type="project" value="InterPro"/>
</dbReference>
<accession>A0A1J1IBM9</accession>
<evidence type="ECO:0000256" key="7">
    <source>
        <dbReference type="ARBA" id="ARBA00023163"/>
    </source>
</evidence>
<dbReference type="PRINTS" id="PR00047">
    <property type="entry name" value="STROIDFINGER"/>
</dbReference>
<evidence type="ECO:0000256" key="9">
    <source>
        <dbReference type="ARBA" id="ARBA00023242"/>
    </source>
</evidence>
<evidence type="ECO:0000256" key="3">
    <source>
        <dbReference type="ARBA" id="ARBA00022771"/>
    </source>
</evidence>
<evidence type="ECO:0000313" key="12">
    <source>
        <dbReference type="EMBL" id="CRK97632.1"/>
    </source>
</evidence>
<dbReference type="PRINTS" id="PR00398">
    <property type="entry name" value="STRDHORMONER"/>
</dbReference>
<dbReference type="InterPro" id="IPR001628">
    <property type="entry name" value="Znf_hrmn_rcpt"/>
</dbReference>
<dbReference type="Pfam" id="PF00104">
    <property type="entry name" value="Hormone_recep"/>
    <property type="match status" value="1"/>
</dbReference>
<evidence type="ECO:0000259" key="10">
    <source>
        <dbReference type="PROSITE" id="PS51030"/>
    </source>
</evidence>
<dbReference type="GO" id="GO:0005634">
    <property type="term" value="C:nucleus"/>
    <property type="evidence" value="ECO:0007669"/>
    <property type="project" value="UniProtKB-SubCell"/>
</dbReference>
<protein>
    <submittedName>
        <fullName evidence="12">CLUMA_CG011018, isoform A</fullName>
    </submittedName>
</protein>
<dbReference type="PROSITE" id="PS51843">
    <property type="entry name" value="NR_LBD"/>
    <property type="match status" value="1"/>
</dbReference>
<reference evidence="12 13" key="1">
    <citation type="submission" date="2015-04" db="EMBL/GenBank/DDBJ databases">
        <authorList>
            <person name="Syromyatnikov M.Y."/>
            <person name="Popov V.N."/>
        </authorList>
    </citation>
    <scope>NUCLEOTIDE SEQUENCE [LARGE SCALE GENOMIC DNA]</scope>
</reference>
<keyword evidence="4" id="KW-0862">Zinc</keyword>